<sequence length="427" mass="47145">MTDLYVSFSTGTNSGNGQKDKPFKFLWKALNKAQAGDTVHVAEGRYPGQTSSGVMPKITQAISIIGGYTTDFSARNPFEHLTIIGPKPDTQGKTDWSIKIEPAKAGKVIVDGFCIDRGQNNYYYGAGPPGPNNKIEGLQDNTAWGYGQLNRKSSGSCPTIEILNRGENTVRNCILINNAWWGIYVKCGGDSLIENNFILSSQGRAIEAIPGGGWGKPTITIKNNTVLFGHSLKTTEGRALSTDPRDEKTAKYVIENNVLAFNHGGGVTTKFNPKEGSLVLNNNKFWFNRRADLNFGAGTGTANAQNFEDDLEFDTEGNVHEIPKALALLEKDWFDKWTADEFVDICAGNFVDESDLMQSREVLGLKEFHLVGYKDTYDSYAKLPKMRPKFDMCRYPFPMKKGDLLDWKTILPVIGADGDFGVQAFKN</sequence>
<comment type="caution">
    <text evidence="2">The sequence shown here is derived from an EMBL/GenBank/DDBJ whole genome shotgun (WGS) entry which is preliminary data.</text>
</comment>
<dbReference type="Pfam" id="PF07602">
    <property type="entry name" value="DUF1565"/>
    <property type="match status" value="1"/>
</dbReference>
<keyword evidence="2" id="KW-0456">Lyase</keyword>
<dbReference type="EMBL" id="JAPDFW010000056">
    <property type="protein sequence ID" value="KAJ5077812.1"/>
    <property type="molecule type" value="Genomic_DNA"/>
</dbReference>
<protein>
    <submittedName>
        <fullName evidence="2">Pectate lyase (Eurofung)</fullName>
    </submittedName>
</protein>
<dbReference type="InterPro" id="IPR011459">
    <property type="entry name" value="DUF1565"/>
</dbReference>
<evidence type="ECO:0000313" key="3">
    <source>
        <dbReference type="Proteomes" id="UP001149090"/>
    </source>
</evidence>
<reference evidence="2" key="1">
    <citation type="submission" date="2022-10" db="EMBL/GenBank/DDBJ databases">
        <title>Novel sulphate-reducing endosymbionts in the free-living metamonad Anaeramoeba.</title>
        <authorList>
            <person name="Jerlstrom-Hultqvist J."/>
            <person name="Cepicka I."/>
            <person name="Gallot-Lavallee L."/>
            <person name="Salas-Leiva D."/>
            <person name="Curtis B.A."/>
            <person name="Zahonova K."/>
            <person name="Pipaliya S."/>
            <person name="Dacks J."/>
            <person name="Roger A.J."/>
        </authorList>
    </citation>
    <scope>NUCLEOTIDE SEQUENCE</scope>
    <source>
        <strain evidence="2">BMAN</strain>
    </source>
</reference>
<keyword evidence="3" id="KW-1185">Reference proteome</keyword>
<evidence type="ECO:0000259" key="1">
    <source>
        <dbReference type="Pfam" id="PF07602"/>
    </source>
</evidence>
<evidence type="ECO:0000313" key="2">
    <source>
        <dbReference type="EMBL" id="KAJ5077812.1"/>
    </source>
</evidence>
<dbReference type="AlphaFoldDB" id="A0A9Q0LRS9"/>
<dbReference type="GO" id="GO:0016829">
    <property type="term" value="F:lyase activity"/>
    <property type="evidence" value="ECO:0007669"/>
    <property type="project" value="UniProtKB-KW"/>
</dbReference>
<name>A0A9Q0LRS9_ANAIG</name>
<dbReference type="Gene3D" id="2.160.20.10">
    <property type="entry name" value="Single-stranded right-handed beta-helix, Pectin lyase-like"/>
    <property type="match status" value="1"/>
</dbReference>
<gene>
    <name evidence="2" type="ORF">M0811_05502</name>
</gene>
<accession>A0A9Q0LRS9</accession>
<dbReference type="Proteomes" id="UP001149090">
    <property type="component" value="Unassembled WGS sequence"/>
</dbReference>
<dbReference type="SUPFAM" id="SSF51126">
    <property type="entry name" value="Pectin lyase-like"/>
    <property type="match status" value="1"/>
</dbReference>
<organism evidence="2 3">
    <name type="scientific">Anaeramoeba ignava</name>
    <name type="common">Anaerobic marine amoeba</name>
    <dbReference type="NCBI Taxonomy" id="1746090"/>
    <lineage>
        <taxon>Eukaryota</taxon>
        <taxon>Metamonada</taxon>
        <taxon>Anaeramoebidae</taxon>
        <taxon>Anaeramoeba</taxon>
    </lineage>
</organism>
<feature type="domain" description="DUF1565" evidence="1">
    <location>
        <begin position="10"/>
        <end position="67"/>
    </location>
</feature>
<proteinExistence type="predicted"/>
<dbReference type="InterPro" id="IPR012334">
    <property type="entry name" value="Pectin_lyas_fold"/>
</dbReference>
<dbReference type="InterPro" id="IPR011050">
    <property type="entry name" value="Pectin_lyase_fold/virulence"/>
</dbReference>